<dbReference type="Proteomes" id="UP000480681">
    <property type="component" value="Unassembled WGS sequence"/>
</dbReference>
<protein>
    <recommendedName>
        <fullName evidence="3">Restriction endonuclease</fullName>
    </recommendedName>
</protein>
<name>A0AAW9YEK2_9GAMM</name>
<evidence type="ECO:0000313" key="2">
    <source>
        <dbReference type="Proteomes" id="UP000480681"/>
    </source>
</evidence>
<dbReference type="AlphaFoldDB" id="A0AAW9YEK2"/>
<gene>
    <name evidence="1" type="ORF">G4911_15975</name>
</gene>
<accession>A0AAW9YEK2</accession>
<proteinExistence type="predicted"/>
<organism evidence="1 2">
    <name type="scientific">Aeromonas rivipollensis</name>
    <dbReference type="NCBI Taxonomy" id="948519"/>
    <lineage>
        <taxon>Bacteria</taxon>
        <taxon>Pseudomonadati</taxon>
        <taxon>Pseudomonadota</taxon>
        <taxon>Gammaproteobacteria</taxon>
        <taxon>Aeromonadales</taxon>
        <taxon>Aeromonadaceae</taxon>
        <taxon>Aeromonas</taxon>
    </lineage>
</organism>
<reference evidence="1 2" key="1">
    <citation type="submission" date="2020-02" db="EMBL/GenBank/DDBJ databases">
        <title>Genome sequencing of Aeromonas rivipollensis.</title>
        <authorList>
            <person name="Fono-Tamo Ubani E.K."/>
            <person name="Lekota K.E."/>
        </authorList>
    </citation>
    <scope>NUCLEOTIDE SEQUENCE [LARGE SCALE GENOMIC DNA]</scope>
    <source>
        <strain evidence="1 2">G87</strain>
    </source>
</reference>
<dbReference type="EMBL" id="JAAIKZ010000028">
    <property type="protein sequence ID" value="NEX76214.1"/>
    <property type="molecule type" value="Genomic_DNA"/>
</dbReference>
<comment type="caution">
    <text evidence="1">The sequence shown here is derived from an EMBL/GenBank/DDBJ whole genome shotgun (WGS) entry which is preliminary data.</text>
</comment>
<evidence type="ECO:0000313" key="1">
    <source>
        <dbReference type="EMBL" id="NEX76214.1"/>
    </source>
</evidence>
<sequence>MGAMENVIASYGYTMADICHLIPDFIEELARKCPLSYDKFVEQIDKDLENIISDTESGKQHHFSKGEDEITEHLIAQLKRIYPSVHHDAQQGGHCDIYIEVKGSAGLKYKWIMEAKLWKGFAYVYSGLDEQLLGSYAVGGENSCRGGMIFYSQINSGVKYCMDEWVKGLEAKGVLIDKKRSDGLRLDTRHNLNTSCGTEFFVKHYGVDLYHGPTEQKANNKKSKAKKKK</sequence>
<evidence type="ECO:0008006" key="3">
    <source>
        <dbReference type="Google" id="ProtNLM"/>
    </source>
</evidence>